<evidence type="ECO:0000256" key="1">
    <source>
        <dbReference type="SAM" id="Phobius"/>
    </source>
</evidence>
<dbReference type="RefSeq" id="WP_123285974.1">
    <property type="nucleotide sequence ID" value="NZ_JACIJB010000012.1"/>
</dbReference>
<organism evidence="2 3">
    <name type="scientific">Brevundimonas halotolerans</name>
    <dbReference type="NCBI Taxonomy" id="69670"/>
    <lineage>
        <taxon>Bacteria</taxon>
        <taxon>Pseudomonadati</taxon>
        <taxon>Pseudomonadota</taxon>
        <taxon>Alphaproteobacteria</taxon>
        <taxon>Caulobacterales</taxon>
        <taxon>Caulobacteraceae</taxon>
        <taxon>Brevundimonas</taxon>
    </lineage>
</organism>
<dbReference type="Proteomes" id="UP000548978">
    <property type="component" value="Unassembled WGS sequence"/>
</dbReference>
<evidence type="ECO:0000313" key="2">
    <source>
        <dbReference type="EMBL" id="MBB5661582.1"/>
    </source>
</evidence>
<accession>A0A7W9E7P5</accession>
<sequence>MHRFLSFRRLGILFLGLFGMIVTGLLVYQQVWVSPGERCEAAGNWYDVSTRTCAQPIFIPDITGRPIGVSRLEASKAKNSELIVLERQVAAQKKARQDAVDAERARLRAQQGR</sequence>
<proteinExistence type="predicted"/>
<dbReference type="AlphaFoldDB" id="A0A7W9E7P5"/>
<reference evidence="2 3" key="1">
    <citation type="submission" date="2020-08" db="EMBL/GenBank/DDBJ databases">
        <title>Genomic Encyclopedia of Type Strains, Phase IV (KMG-IV): sequencing the most valuable type-strain genomes for metagenomic binning, comparative biology and taxonomic classification.</title>
        <authorList>
            <person name="Goeker M."/>
        </authorList>
    </citation>
    <scope>NUCLEOTIDE SEQUENCE [LARGE SCALE GENOMIC DNA]</scope>
    <source>
        <strain evidence="2 3">DSM 24448</strain>
    </source>
</reference>
<name>A0A7W9E7P5_9CAUL</name>
<dbReference type="OrthoDB" id="7205744at2"/>
<keyword evidence="1" id="KW-1133">Transmembrane helix</keyword>
<feature type="transmembrane region" description="Helical" evidence="1">
    <location>
        <begin position="12"/>
        <end position="32"/>
    </location>
</feature>
<keyword evidence="3" id="KW-1185">Reference proteome</keyword>
<keyword evidence="1" id="KW-0812">Transmembrane</keyword>
<evidence type="ECO:0000313" key="3">
    <source>
        <dbReference type="Proteomes" id="UP000548978"/>
    </source>
</evidence>
<gene>
    <name evidence="2" type="ORF">FHS65_002345</name>
</gene>
<dbReference type="EMBL" id="JACIJB010000012">
    <property type="protein sequence ID" value="MBB5661582.1"/>
    <property type="molecule type" value="Genomic_DNA"/>
</dbReference>
<comment type="caution">
    <text evidence="2">The sequence shown here is derived from an EMBL/GenBank/DDBJ whole genome shotgun (WGS) entry which is preliminary data.</text>
</comment>
<keyword evidence="1" id="KW-0472">Membrane</keyword>
<protein>
    <submittedName>
        <fullName evidence="2">Uncharacterized protein</fullName>
    </submittedName>
</protein>